<sequence>MQWPPLSSLYHSPLSEVRRTAVLVWPLAPFRIGKGMPNPSLFCSGAQAPRGNDGLCGTRNCRDGFVSALFRIWGLGSLSLLPPCCVCVCVCVIDSG</sequence>
<organism evidence="1 2">
    <name type="scientific">Aspergillus violaceofuscus (strain CBS 115571)</name>
    <dbReference type="NCBI Taxonomy" id="1450538"/>
    <lineage>
        <taxon>Eukaryota</taxon>
        <taxon>Fungi</taxon>
        <taxon>Dikarya</taxon>
        <taxon>Ascomycota</taxon>
        <taxon>Pezizomycotina</taxon>
        <taxon>Eurotiomycetes</taxon>
        <taxon>Eurotiomycetidae</taxon>
        <taxon>Eurotiales</taxon>
        <taxon>Aspergillaceae</taxon>
        <taxon>Aspergillus</taxon>
    </lineage>
</organism>
<accession>A0A2V5I7N6</accession>
<name>A0A2V5I7N6_ASPV1</name>
<dbReference type="EMBL" id="KZ825182">
    <property type="protein sequence ID" value="PYI15636.1"/>
    <property type="molecule type" value="Genomic_DNA"/>
</dbReference>
<reference evidence="1 2" key="1">
    <citation type="submission" date="2018-02" db="EMBL/GenBank/DDBJ databases">
        <title>The genomes of Aspergillus section Nigri reveals drivers in fungal speciation.</title>
        <authorList>
            <consortium name="DOE Joint Genome Institute"/>
            <person name="Vesth T.C."/>
            <person name="Nybo J."/>
            <person name="Theobald S."/>
            <person name="Brandl J."/>
            <person name="Frisvad J.C."/>
            <person name="Nielsen K.F."/>
            <person name="Lyhne E.K."/>
            <person name="Kogle M.E."/>
            <person name="Kuo A."/>
            <person name="Riley R."/>
            <person name="Clum A."/>
            <person name="Nolan M."/>
            <person name="Lipzen A."/>
            <person name="Salamov A."/>
            <person name="Henrissat B."/>
            <person name="Wiebenga A."/>
            <person name="De vries R.P."/>
            <person name="Grigoriev I.V."/>
            <person name="Mortensen U.H."/>
            <person name="Andersen M.R."/>
            <person name="Baker S.E."/>
        </authorList>
    </citation>
    <scope>NUCLEOTIDE SEQUENCE [LARGE SCALE GENOMIC DNA]</scope>
    <source>
        <strain evidence="1 2">CBS 115571</strain>
    </source>
</reference>
<evidence type="ECO:0000313" key="2">
    <source>
        <dbReference type="Proteomes" id="UP000249829"/>
    </source>
</evidence>
<proteinExistence type="predicted"/>
<dbReference type="AlphaFoldDB" id="A0A2V5I7N6"/>
<dbReference type="Proteomes" id="UP000249829">
    <property type="component" value="Unassembled WGS sequence"/>
</dbReference>
<protein>
    <submittedName>
        <fullName evidence="1">Uncharacterized protein</fullName>
    </submittedName>
</protein>
<evidence type="ECO:0000313" key="1">
    <source>
        <dbReference type="EMBL" id="PYI15636.1"/>
    </source>
</evidence>
<keyword evidence="2" id="KW-1185">Reference proteome</keyword>
<gene>
    <name evidence="1" type="ORF">BO99DRAFT_246125</name>
</gene>